<reference evidence="9" key="1">
    <citation type="submission" date="2018-02" db="EMBL/GenBank/DDBJ databases">
        <title>Draft genome sequencing of Rhodococcus opacus KU647198.</title>
        <authorList>
            <person name="Zheng B.-X."/>
        </authorList>
    </citation>
    <scope>NUCLEOTIDE SEQUENCE [LARGE SCALE GENOMIC DNA]</scope>
    <source>
        <strain evidence="9">04-OD7</strain>
    </source>
</reference>
<dbReference type="InterPro" id="IPR011251">
    <property type="entry name" value="Luciferase-like_dom"/>
</dbReference>
<keyword evidence="1 6" id="KW-0285">Flavoprotein</keyword>
<dbReference type="Pfam" id="PF00296">
    <property type="entry name" value="Bac_luciferase"/>
    <property type="match status" value="1"/>
</dbReference>
<feature type="binding site" evidence="6">
    <location>
        <position position="149"/>
    </location>
    <ligand>
        <name>FMN</name>
        <dbReference type="ChEBI" id="CHEBI:58210"/>
    </ligand>
</feature>
<evidence type="ECO:0000256" key="5">
    <source>
        <dbReference type="ARBA" id="ARBA00033748"/>
    </source>
</evidence>
<dbReference type="NCBIfam" id="TIGR03860">
    <property type="entry name" value="FMN_nitrolo"/>
    <property type="match status" value="1"/>
</dbReference>
<name>A0A2S8J8I6_RHOOP</name>
<dbReference type="AlphaFoldDB" id="A0A2S8J8I6"/>
<feature type="binding site" evidence="6">
    <location>
        <position position="99"/>
    </location>
    <ligand>
        <name>FMN</name>
        <dbReference type="ChEBI" id="CHEBI:58210"/>
    </ligand>
</feature>
<evidence type="ECO:0000256" key="6">
    <source>
        <dbReference type="PIRSR" id="PIRSR000337-1"/>
    </source>
</evidence>
<evidence type="ECO:0000313" key="8">
    <source>
        <dbReference type="EMBL" id="PQP23380.1"/>
    </source>
</evidence>
<protein>
    <submittedName>
        <fullName evidence="8">Nitrilotriacetate monooxygenase</fullName>
    </submittedName>
</protein>
<dbReference type="InterPro" id="IPR016215">
    <property type="entry name" value="NTA_MOA"/>
</dbReference>
<dbReference type="PANTHER" id="PTHR30011">
    <property type="entry name" value="ALKANESULFONATE MONOOXYGENASE-RELATED"/>
    <property type="match status" value="1"/>
</dbReference>
<comment type="caution">
    <text evidence="8">The sequence shown here is derived from an EMBL/GenBank/DDBJ whole genome shotgun (WGS) entry which is preliminary data.</text>
</comment>
<feature type="domain" description="Luciferase-like" evidence="7">
    <location>
        <begin position="29"/>
        <end position="385"/>
    </location>
</feature>
<feature type="binding site" evidence="6">
    <location>
        <position position="224"/>
    </location>
    <ligand>
        <name>FMN</name>
        <dbReference type="ChEBI" id="CHEBI:58210"/>
    </ligand>
</feature>
<feature type="binding site" evidence="6">
    <location>
        <position position="56"/>
    </location>
    <ligand>
        <name>FMN</name>
        <dbReference type="ChEBI" id="CHEBI:58210"/>
    </ligand>
</feature>
<evidence type="ECO:0000256" key="4">
    <source>
        <dbReference type="ARBA" id="ARBA00023033"/>
    </source>
</evidence>
<dbReference type="RefSeq" id="WP_105416512.1">
    <property type="nucleotide sequence ID" value="NZ_PUIO01000021.1"/>
</dbReference>
<dbReference type="InterPro" id="IPR036661">
    <property type="entry name" value="Luciferase-like_sf"/>
</dbReference>
<evidence type="ECO:0000256" key="3">
    <source>
        <dbReference type="ARBA" id="ARBA00023002"/>
    </source>
</evidence>
<dbReference type="PIRSF" id="PIRSF000337">
    <property type="entry name" value="NTA_MOA"/>
    <property type="match status" value="1"/>
</dbReference>
<accession>A0A2S8J8I6</accession>
<dbReference type="Proteomes" id="UP000239290">
    <property type="component" value="Unassembled WGS sequence"/>
</dbReference>
<dbReference type="InterPro" id="IPR051260">
    <property type="entry name" value="Diverse_substr_monoxygenases"/>
</dbReference>
<feature type="binding site" evidence="6">
    <location>
        <position position="153"/>
    </location>
    <ligand>
        <name>FMN</name>
        <dbReference type="ChEBI" id="CHEBI:58210"/>
    </ligand>
</feature>
<dbReference type="SUPFAM" id="SSF51679">
    <property type="entry name" value="Bacterial luciferase-like"/>
    <property type="match status" value="1"/>
</dbReference>
<keyword evidence="4 8" id="KW-0503">Monooxygenase</keyword>
<evidence type="ECO:0000313" key="9">
    <source>
        <dbReference type="Proteomes" id="UP000239290"/>
    </source>
</evidence>
<gene>
    <name evidence="8" type="ORF">C5613_18645</name>
</gene>
<dbReference type="PANTHER" id="PTHR30011:SF16">
    <property type="entry name" value="C2H2 FINGER DOMAIN TRANSCRIPTION FACTOR (EUROFUNG)-RELATED"/>
    <property type="match status" value="1"/>
</dbReference>
<dbReference type="GO" id="GO:0004497">
    <property type="term" value="F:monooxygenase activity"/>
    <property type="evidence" value="ECO:0007669"/>
    <property type="project" value="UniProtKB-KW"/>
</dbReference>
<dbReference type="GO" id="GO:0016705">
    <property type="term" value="F:oxidoreductase activity, acting on paired donors, with incorporation or reduction of molecular oxygen"/>
    <property type="evidence" value="ECO:0007669"/>
    <property type="project" value="InterPro"/>
</dbReference>
<dbReference type="Gene3D" id="3.20.20.30">
    <property type="entry name" value="Luciferase-like domain"/>
    <property type="match status" value="1"/>
</dbReference>
<dbReference type="EMBL" id="PUIO01000021">
    <property type="protein sequence ID" value="PQP23380.1"/>
    <property type="molecule type" value="Genomic_DNA"/>
</dbReference>
<dbReference type="CDD" id="cd01095">
    <property type="entry name" value="Nitrilotriacetate_monoxgenase"/>
    <property type="match status" value="1"/>
</dbReference>
<evidence type="ECO:0000256" key="1">
    <source>
        <dbReference type="ARBA" id="ARBA00022630"/>
    </source>
</evidence>
<keyword evidence="3" id="KW-0560">Oxidoreductase</keyword>
<organism evidence="8 9">
    <name type="scientific">Rhodococcus opacus</name>
    <name type="common">Nocardia opaca</name>
    <dbReference type="NCBI Taxonomy" id="37919"/>
    <lineage>
        <taxon>Bacteria</taxon>
        <taxon>Bacillati</taxon>
        <taxon>Actinomycetota</taxon>
        <taxon>Actinomycetes</taxon>
        <taxon>Mycobacteriales</taxon>
        <taxon>Nocardiaceae</taxon>
        <taxon>Rhodococcus</taxon>
    </lineage>
</organism>
<evidence type="ECO:0000259" key="7">
    <source>
        <dbReference type="Pfam" id="PF00296"/>
    </source>
</evidence>
<proteinExistence type="inferred from homology"/>
<evidence type="ECO:0000256" key="2">
    <source>
        <dbReference type="ARBA" id="ARBA00022643"/>
    </source>
</evidence>
<keyword evidence="2 6" id="KW-0288">FMN</keyword>
<comment type="similarity">
    <text evidence="5">Belongs to the NtaA/SnaA/DszA monooxygenase family.</text>
</comment>
<sequence length="443" mass="48835">MSKQIALGALIAPAGTAKASWRHPEVDPAMVTSIEAYIELAKTAERGYFDLFFLADTPGARYEDIDQWSRDPLYHNALEPITLLSALAVATEHIGLGGTLSSTFFEPFNIARQFASLDHISHGRAAWNVVTSALDINAQNFGQDSMPPHDERYARAREVLEVVKSYWDTWEDDAFVFDKEAGRNFDPRKFHVVDHQGAFIRAKGALNTARPPQGHPLIVQAGASEAGRDLAAETADVVFGVGSTVEMAKAFTHDVKARTFKFGRTPEDVLVLTGVNVIVGPTSAEARARAQVVEDCILIDQRVHFLATDLEASLGDLPLDEPIPEERIPASTNQQAYYEEILRLHRRGLTLRQVAEQYNRTKAVIVGDPAAVADRLEAWVEAGATDGFMFTVPWLPGGLEDLVDLLVPELQRRGLVQTENHAATLRERLGLTRPRNRNARVSG</sequence>